<gene>
    <name evidence="7" type="primary">cobW</name>
    <name evidence="7" type="ORF">KME07_04930</name>
</gene>
<dbReference type="Proteomes" id="UP000707356">
    <property type="component" value="Unassembled WGS sequence"/>
</dbReference>
<proteinExistence type="inferred from homology"/>
<evidence type="ECO:0000256" key="3">
    <source>
        <dbReference type="ARBA" id="ARBA00023186"/>
    </source>
</evidence>
<protein>
    <submittedName>
        <fullName evidence="7">Cobalamin biosynthesis protein CobW</fullName>
    </submittedName>
</protein>
<dbReference type="GO" id="GO:0000166">
    <property type="term" value="F:nucleotide binding"/>
    <property type="evidence" value="ECO:0007669"/>
    <property type="project" value="UniProtKB-KW"/>
</dbReference>
<evidence type="ECO:0000313" key="7">
    <source>
        <dbReference type="EMBL" id="MBW4464770.1"/>
    </source>
</evidence>
<evidence type="ECO:0000256" key="1">
    <source>
        <dbReference type="ARBA" id="ARBA00022741"/>
    </source>
</evidence>
<evidence type="ECO:0000256" key="4">
    <source>
        <dbReference type="ARBA" id="ARBA00034320"/>
    </source>
</evidence>
<dbReference type="Pfam" id="PF07683">
    <property type="entry name" value="CobW_C"/>
    <property type="match status" value="1"/>
</dbReference>
<evidence type="ECO:0000256" key="5">
    <source>
        <dbReference type="ARBA" id="ARBA00049117"/>
    </source>
</evidence>
<dbReference type="SMART" id="SM00833">
    <property type="entry name" value="CobW_C"/>
    <property type="match status" value="1"/>
</dbReference>
<dbReference type="InterPro" id="IPR003495">
    <property type="entry name" value="CobW/HypB/UreG_nucleotide-bd"/>
</dbReference>
<evidence type="ECO:0000256" key="2">
    <source>
        <dbReference type="ARBA" id="ARBA00022801"/>
    </source>
</evidence>
<organism evidence="7 8">
    <name type="scientific">Pegethrix bostrychoides GSE-TBD4-15B</name>
    <dbReference type="NCBI Taxonomy" id="2839662"/>
    <lineage>
        <taxon>Bacteria</taxon>
        <taxon>Bacillati</taxon>
        <taxon>Cyanobacteriota</taxon>
        <taxon>Cyanophyceae</taxon>
        <taxon>Oculatellales</taxon>
        <taxon>Oculatellaceae</taxon>
        <taxon>Pegethrix</taxon>
    </lineage>
</organism>
<dbReference type="Gene3D" id="3.30.1220.10">
    <property type="entry name" value="CobW-like, C-terminal domain"/>
    <property type="match status" value="1"/>
</dbReference>
<sequence length="365" mass="39908">MHKIPVTVVTGFLGAGKTTVLRHLLQNNQGRRIAVLVNEFGEIGIDGDLLRACQVCDDEAGAEDSAASNFTSNFNSNIVELTNGCLCCTVQEEFLPTMQELLTRRDQLDCILIETSGLALPKPLVQAFRWPEIRNAATVDGVITVVDGEALAAGQVVGDLAALEAQRQADESLEHETPIEELFEDQLACADLVLLTKVDQLDAASQTKVQTWLQQQVTDGVKILSCHQGAVHPDVLLGFNAAVEDHLDSRPSHHDHEAEHDHDDDINAVQIITEQMFEPERLIGLLKLLVQQQEIYRVKGFVAVPGKAMRLVLQGVGQRFDSFYDRPWSAAELKQTRLVLIGHQLDQAQMESSILGAATAGAGAR</sequence>
<evidence type="ECO:0000313" key="8">
    <source>
        <dbReference type="Proteomes" id="UP000707356"/>
    </source>
</evidence>
<reference evidence="7" key="2">
    <citation type="journal article" date="2022" name="Microbiol. Resour. Announc.">
        <title>Metagenome Sequencing to Explore Phylogenomics of Terrestrial Cyanobacteria.</title>
        <authorList>
            <person name="Ward R.D."/>
            <person name="Stajich J.E."/>
            <person name="Johansen J.R."/>
            <person name="Huntemann M."/>
            <person name="Clum A."/>
            <person name="Foster B."/>
            <person name="Foster B."/>
            <person name="Roux S."/>
            <person name="Palaniappan K."/>
            <person name="Varghese N."/>
            <person name="Mukherjee S."/>
            <person name="Reddy T.B.K."/>
            <person name="Daum C."/>
            <person name="Copeland A."/>
            <person name="Chen I.A."/>
            <person name="Ivanova N.N."/>
            <person name="Kyrpides N.C."/>
            <person name="Shapiro N."/>
            <person name="Eloe-Fadrosh E.A."/>
            <person name="Pietrasiak N."/>
        </authorList>
    </citation>
    <scope>NUCLEOTIDE SEQUENCE</scope>
    <source>
        <strain evidence="7">GSE-TBD4-15B</strain>
    </source>
</reference>
<name>A0A951P8Y7_9CYAN</name>
<dbReference type="GO" id="GO:0005737">
    <property type="term" value="C:cytoplasm"/>
    <property type="evidence" value="ECO:0007669"/>
    <property type="project" value="TreeGrafter"/>
</dbReference>
<dbReference type="EMBL" id="JAHHHV010000020">
    <property type="protein sequence ID" value="MBW4464770.1"/>
    <property type="molecule type" value="Genomic_DNA"/>
</dbReference>
<evidence type="ECO:0000259" key="6">
    <source>
        <dbReference type="SMART" id="SM00833"/>
    </source>
</evidence>
<keyword evidence="1" id="KW-0547">Nucleotide-binding</keyword>
<comment type="caution">
    <text evidence="7">The sequence shown here is derived from an EMBL/GenBank/DDBJ whole genome shotgun (WGS) entry which is preliminary data.</text>
</comment>
<dbReference type="InterPro" id="IPR036627">
    <property type="entry name" value="CobW-likC_sf"/>
</dbReference>
<feature type="domain" description="CobW C-terminal" evidence="6">
    <location>
        <begin position="266"/>
        <end position="358"/>
    </location>
</feature>
<dbReference type="GO" id="GO:0016787">
    <property type="term" value="F:hydrolase activity"/>
    <property type="evidence" value="ECO:0007669"/>
    <property type="project" value="UniProtKB-KW"/>
</dbReference>
<dbReference type="AlphaFoldDB" id="A0A951P8Y7"/>
<dbReference type="InterPro" id="IPR027417">
    <property type="entry name" value="P-loop_NTPase"/>
</dbReference>
<dbReference type="InterPro" id="IPR012824">
    <property type="entry name" value="CobW"/>
</dbReference>
<dbReference type="SUPFAM" id="SSF52540">
    <property type="entry name" value="P-loop containing nucleoside triphosphate hydrolases"/>
    <property type="match status" value="1"/>
</dbReference>
<dbReference type="PANTHER" id="PTHR13748:SF62">
    <property type="entry name" value="COBW DOMAIN-CONTAINING PROTEIN"/>
    <property type="match status" value="1"/>
</dbReference>
<dbReference type="Gene3D" id="3.40.50.300">
    <property type="entry name" value="P-loop containing nucleotide triphosphate hydrolases"/>
    <property type="match status" value="1"/>
</dbReference>
<dbReference type="GO" id="GO:0009236">
    <property type="term" value="P:cobalamin biosynthetic process"/>
    <property type="evidence" value="ECO:0007669"/>
    <property type="project" value="InterPro"/>
</dbReference>
<keyword evidence="3" id="KW-0143">Chaperone</keyword>
<keyword evidence="2" id="KW-0378">Hydrolase</keyword>
<dbReference type="CDD" id="cd03112">
    <property type="entry name" value="CobW-like"/>
    <property type="match status" value="1"/>
</dbReference>
<comment type="similarity">
    <text evidence="4">Belongs to the SIMIBI class G3E GTPase family. ZNG1 subfamily.</text>
</comment>
<dbReference type="SUPFAM" id="SSF90002">
    <property type="entry name" value="Hypothetical protein YjiA, C-terminal domain"/>
    <property type="match status" value="1"/>
</dbReference>
<accession>A0A951P8Y7</accession>
<comment type="catalytic activity">
    <reaction evidence="5">
        <text>GTP + H2O = GDP + phosphate + H(+)</text>
        <dbReference type="Rhea" id="RHEA:19669"/>
        <dbReference type="ChEBI" id="CHEBI:15377"/>
        <dbReference type="ChEBI" id="CHEBI:15378"/>
        <dbReference type="ChEBI" id="CHEBI:37565"/>
        <dbReference type="ChEBI" id="CHEBI:43474"/>
        <dbReference type="ChEBI" id="CHEBI:58189"/>
    </reaction>
    <physiologicalReaction direction="left-to-right" evidence="5">
        <dbReference type="Rhea" id="RHEA:19670"/>
    </physiologicalReaction>
</comment>
<dbReference type="InterPro" id="IPR011629">
    <property type="entry name" value="CobW-like_C"/>
</dbReference>
<dbReference type="NCBIfam" id="TIGR02475">
    <property type="entry name" value="CobW"/>
    <property type="match status" value="1"/>
</dbReference>
<dbReference type="PANTHER" id="PTHR13748">
    <property type="entry name" value="COBW-RELATED"/>
    <property type="match status" value="1"/>
</dbReference>
<reference evidence="7" key="1">
    <citation type="submission" date="2021-05" db="EMBL/GenBank/DDBJ databases">
        <authorList>
            <person name="Pietrasiak N."/>
            <person name="Ward R."/>
            <person name="Stajich J.E."/>
            <person name="Kurbessoian T."/>
        </authorList>
    </citation>
    <scope>NUCLEOTIDE SEQUENCE</scope>
    <source>
        <strain evidence="7">GSE-TBD4-15B</strain>
    </source>
</reference>
<dbReference type="InterPro" id="IPR051316">
    <property type="entry name" value="Zinc-reg_GTPase_activator"/>
</dbReference>
<dbReference type="Pfam" id="PF02492">
    <property type="entry name" value="cobW"/>
    <property type="match status" value="1"/>
</dbReference>